<dbReference type="Pfam" id="PF17921">
    <property type="entry name" value="Integrase_H2C2"/>
    <property type="match status" value="1"/>
</dbReference>
<evidence type="ECO:0000313" key="3">
    <source>
        <dbReference type="EMBL" id="KAI2644087.1"/>
    </source>
</evidence>
<dbReference type="Gene3D" id="1.10.340.70">
    <property type="match status" value="1"/>
</dbReference>
<evidence type="ECO:0000313" key="4">
    <source>
        <dbReference type="Proteomes" id="UP000830375"/>
    </source>
</evidence>
<evidence type="ECO:0000256" key="1">
    <source>
        <dbReference type="ARBA" id="ARBA00039658"/>
    </source>
</evidence>
<keyword evidence="4" id="KW-1185">Reference proteome</keyword>
<accession>A0ABQ8L069</accession>
<dbReference type="PANTHER" id="PTHR37984:SF15">
    <property type="entry name" value="INTEGRASE CATALYTIC DOMAIN-CONTAINING PROTEIN"/>
    <property type="match status" value="1"/>
</dbReference>
<dbReference type="InterPro" id="IPR050951">
    <property type="entry name" value="Retrovirus_Pol_polyprotein"/>
</dbReference>
<gene>
    <name evidence="3" type="ORF">H4Q32_030672</name>
</gene>
<dbReference type="Gene3D" id="3.30.420.10">
    <property type="entry name" value="Ribonuclease H-like superfamily/Ribonuclease H"/>
    <property type="match status" value="1"/>
</dbReference>
<organism evidence="3 4">
    <name type="scientific">Labeo rohita</name>
    <name type="common">Indian major carp</name>
    <name type="synonym">Cyprinus rohita</name>
    <dbReference type="NCBI Taxonomy" id="84645"/>
    <lineage>
        <taxon>Eukaryota</taxon>
        <taxon>Metazoa</taxon>
        <taxon>Chordata</taxon>
        <taxon>Craniata</taxon>
        <taxon>Vertebrata</taxon>
        <taxon>Euteleostomi</taxon>
        <taxon>Actinopterygii</taxon>
        <taxon>Neopterygii</taxon>
        <taxon>Teleostei</taxon>
        <taxon>Ostariophysi</taxon>
        <taxon>Cypriniformes</taxon>
        <taxon>Cyprinidae</taxon>
        <taxon>Labeoninae</taxon>
        <taxon>Labeonini</taxon>
        <taxon>Labeo</taxon>
    </lineage>
</organism>
<evidence type="ECO:0000259" key="2">
    <source>
        <dbReference type="PROSITE" id="PS50994"/>
    </source>
</evidence>
<feature type="domain" description="Integrase catalytic" evidence="2">
    <location>
        <begin position="52"/>
        <end position="152"/>
    </location>
</feature>
<reference evidence="3 4" key="1">
    <citation type="submission" date="2022-01" db="EMBL/GenBank/DDBJ databases">
        <title>A high-quality chromosome-level genome assembly of rohu carp, Labeo rohita.</title>
        <authorList>
            <person name="Arick M.A. II"/>
            <person name="Hsu C.-Y."/>
            <person name="Magbanua Z."/>
            <person name="Pechanova O."/>
            <person name="Grover C."/>
            <person name="Miller E."/>
            <person name="Thrash A."/>
            <person name="Ezzel L."/>
            <person name="Alam S."/>
            <person name="Benzie J."/>
            <person name="Hamilton M."/>
            <person name="Karsi A."/>
            <person name="Lawrence M.L."/>
            <person name="Peterson D.G."/>
        </authorList>
    </citation>
    <scope>NUCLEOTIDE SEQUENCE [LARGE SCALE GENOMIC DNA]</scope>
    <source>
        <strain evidence="4">BAU-BD-2019</strain>
        <tissue evidence="3">Blood</tissue>
    </source>
</reference>
<dbReference type="SUPFAM" id="SSF53098">
    <property type="entry name" value="Ribonuclease H-like"/>
    <property type="match status" value="1"/>
</dbReference>
<dbReference type="PANTHER" id="PTHR37984">
    <property type="entry name" value="PROTEIN CBG26694"/>
    <property type="match status" value="1"/>
</dbReference>
<dbReference type="InterPro" id="IPR036397">
    <property type="entry name" value="RNaseH_sf"/>
</dbReference>
<dbReference type="InterPro" id="IPR001584">
    <property type="entry name" value="Integrase_cat-core"/>
</dbReference>
<dbReference type="InterPro" id="IPR012337">
    <property type="entry name" value="RNaseH-like_sf"/>
</dbReference>
<proteinExistence type="predicted"/>
<comment type="caution">
    <text evidence="3">The sequence shown here is derived from an EMBL/GenBank/DDBJ whole genome shotgun (WGS) entry which is preliminary data.</text>
</comment>
<dbReference type="EMBL" id="JACTAM010002639">
    <property type="protein sequence ID" value="KAI2644087.1"/>
    <property type="molecule type" value="Genomic_DNA"/>
</dbReference>
<protein>
    <recommendedName>
        <fullName evidence="1">Gypsy retrotransposon integrase-like protein 1</fullName>
    </recommendedName>
</protein>
<dbReference type="PROSITE" id="PS50994">
    <property type="entry name" value="INTEGRASE"/>
    <property type="match status" value="1"/>
</dbReference>
<dbReference type="Proteomes" id="UP000830375">
    <property type="component" value="Unassembled WGS sequence"/>
</dbReference>
<dbReference type="InterPro" id="IPR041588">
    <property type="entry name" value="Integrase_H2C2"/>
</dbReference>
<dbReference type="Pfam" id="PF00665">
    <property type="entry name" value="rve"/>
    <property type="match status" value="1"/>
</dbReference>
<name>A0ABQ8L069_LABRO</name>
<sequence length="152" mass="17275">MLAHEGHKDIVRTKQRLRDLYWWPRMDESVLCIISSCQLCQALDKTAKLHPAPLQPVPFPPESWKTLAMDVVGPFESADWDCYALTHVDYHSKWPEVAFVSSVSAKQVINFLTSVFSRHGNPECIVTDNGPQFTAAEFFTFLRARDTAKCSC</sequence>